<keyword evidence="2" id="KW-1185">Reference proteome</keyword>
<dbReference type="RefSeq" id="WP_277191239.1">
    <property type="nucleotide sequence ID" value="NZ_JAROAV010000012.1"/>
</dbReference>
<comment type="caution">
    <text evidence="1">The sequence shown here is derived from an EMBL/GenBank/DDBJ whole genome shotgun (WGS) entry which is preliminary data.</text>
</comment>
<dbReference type="Pfam" id="PF19452">
    <property type="entry name" value="DUF5990"/>
    <property type="match status" value="1"/>
</dbReference>
<evidence type="ECO:0000313" key="2">
    <source>
        <dbReference type="Proteomes" id="UP001528912"/>
    </source>
</evidence>
<gene>
    <name evidence="1" type="ORF">P4R38_04610</name>
</gene>
<evidence type="ECO:0000313" key="1">
    <source>
        <dbReference type="EMBL" id="MDF8263527.1"/>
    </source>
</evidence>
<name>A0ABT6C3S3_9MICO</name>
<dbReference type="InterPro" id="IPR046032">
    <property type="entry name" value="DUF5990"/>
</dbReference>
<organism evidence="1 2">
    <name type="scientific">Luteipulveratus flavus</name>
    <dbReference type="NCBI Taxonomy" id="3031728"/>
    <lineage>
        <taxon>Bacteria</taxon>
        <taxon>Bacillati</taxon>
        <taxon>Actinomycetota</taxon>
        <taxon>Actinomycetes</taxon>
        <taxon>Micrococcales</taxon>
        <taxon>Dermacoccaceae</taxon>
        <taxon>Luteipulveratus</taxon>
    </lineage>
</organism>
<reference evidence="1 2" key="1">
    <citation type="submission" date="2023-03" db="EMBL/GenBank/DDBJ databases">
        <title>YIM 133296 draft genome.</title>
        <authorList>
            <person name="Xiong L."/>
        </authorList>
    </citation>
    <scope>NUCLEOTIDE SEQUENCE [LARGE SCALE GENOMIC DNA]</scope>
    <source>
        <strain evidence="1 2">YIM 133296</strain>
    </source>
</reference>
<accession>A0ABT6C3S3</accession>
<protein>
    <submittedName>
        <fullName evidence="1">DUF5990 family protein</fullName>
    </submittedName>
</protein>
<proteinExistence type="predicted"/>
<sequence length="145" mass="15732">MLLEIRGRHLPGRSFAHSDGNATNVHVGVQVGRKPADLVPGDAEAATWQVEIALRRSADGLDFAGPAVQGRRGDRFVYLTWGDVDGDEFAMFRRAKLMLGAVDRELVEIADSPGRRLVATVELTDERGGPRCARLRPPAIAFSLG</sequence>
<dbReference type="EMBL" id="JAROAV010000012">
    <property type="protein sequence ID" value="MDF8263527.1"/>
    <property type="molecule type" value="Genomic_DNA"/>
</dbReference>
<dbReference type="Proteomes" id="UP001528912">
    <property type="component" value="Unassembled WGS sequence"/>
</dbReference>